<evidence type="ECO:0000313" key="2">
    <source>
        <dbReference type="EMBL" id="KAE9403590.1"/>
    </source>
</evidence>
<accession>A0A6A4I0V2</accession>
<feature type="signal peptide" evidence="1">
    <location>
        <begin position="1"/>
        <end position="23"/>
    </location>
</feature>
<feature type="chain" id="PRO_5025374706" evidence="1">
    <location>
        <begin position="24"/>
        <end position="84"/>
    </location>
</feature>
<organism evidence="2 3">
    <name type="scientific">Gymnopus androsaceus JB14</name>
    <dbReference type="NCBI Taxonomy" id="1447944"/>
    <lineage>
        <taxon>Eukaryota</taxon>
        <taxon>Fungi</taxon>
        <taxon>Dikarya</taxon>
        <taxon>Basidiomycota</taxon>
        <taxon>Agaricomycotina</taxon>
        <taxon>Agaricomycetes</taxon>
        <taxon>Agaricomycetidae</taxon>
        <taxon>Agaricales</taxon>
        <taxon>Marasmiineae</taxon>
        <taxon>Omphalotaceae</taxon>
        <taxon>Gymnopus</taxon>
    </lineage>
</organism>
<evidence type="ECO:0000313" key="3">
    <source>
        <dbReference type="Proteomes" id="UP000799118"/>
    </source>
</evidence>
<keyword evidence="3" id="KW-1185">Reference proteome</keyword>
<reference evidence="2" key="1">
    <citation type="journal article" date="2019" name="Environ. Microbiol.">
        <title>Fungal ecological strategies reflected in gene transcription - a case study of two litter decomposers.</title>
        <authorList>
            <person name="Barbi F."/>
            <person name="Kohler A."/>
            <person name="Barry K."/>
            <person name="Baskaran P."/>
            <person name="Daum C."/>
            <person name="Fauchery L."/>
            <person name="Ihrmark K."/>
            <person name="Kuo A."/>
            <person name="LaButti K."/>
            <person name="Lipzen A."/>
            <person name="Morin E."/>
            <person name="Grigoriev I.V."/>
            <person name="Henrissat B."/>
            <person name="Lindahl B."/>
            <person name="Martin F."/>
        </authorList>
    </citation>
    <scope>NUCLEOTIDE SEQUENCE</scope>
    <source>
        <strain evidence="2">JB14</strain>
    </source>
</reference>
<dbReference type="EMBL" id="ML769423">
    <property type="protein sequence ID" value="KAE9403590.1"/>
    <property type="molecule type" value="Genomic_DNA"/>
</dbReference>
<keyword evidence="1" id="KW-0732">Signal</keyword>
<dbReference type="AlphaFoldDB" id="A0A6A4I0V2"/>
<name>A0A6A4I0V2_9AGAR</name>
<dbReference type="Proteomes" id="UP000799118">
    <property type="component" value="Unassembled WGS sequence"/>
</dbReference>
<sequence length="84" mass="9845">MTAHIHFSFICVLLLLFVQQYYRDVLLDQTDMQLILAYASPLGRMRQYSESESENRLKQQHLQCLKGYCHFPPIDEDDLPAKAV</sequence>
<protein>
    <submittedName>
        <fullName evidence="2">Uncharacterized protein</fullName>
    </submittedName>
</protein>
<evidence type="ECO:0000256" key="1">
    <source>
        <dbReference type="SAM" id="SignalP"/>
    </source>
</evidence>
<proteinExistence type="predicted"/>
<gene>
    <name evidence="2" type="ORF">BT96DRAFT_917367</name>
</gene>